<dbReference type="EMBL" id="JBBNAE010000006">
    <property type="protein sequence ID" value="KAK9116695.1"/>
    <property type="molecule type" value="Genomic_DNA"/>
</dbReference>
<evidence type="ECO:0000313" key="2">
    <source>
        <dbReference type="Proteomes" id="UP001417504"/>
    </source>
</evidence>
<evidence type="ECO:0000313" key="1">
    <source>
        <dbReference type="EMBL" id="KAK9116695.1"/>
    </source>
</evidence>
<dbReference type="Proteomes" id="UP001417504">
    <property type="component" value="Unassembled WGS sequence"/>
</dbReference>
<gene>
    <name evidence="1" type="ORF">Sjap_015642</name>
</gene>
<keyword evidence="2" id="KW-1185">Reference proteome</keyword>
<proteinExistence type="predicted"/>
<accession>A0AAP0NT08</accession>
<sequence>MICGEKKRKEKKSRKDVLRRNNRQVVLLFDTTSGGDRVDFWGRSVRARFRQTETHFPRLRGRCS</sequence>
<protein>
    <submittedName>
        <fullName evidence="1">Uncharacterized protein</fullName>
    </submittedName>
</protein>
<name>A0AAP0NT08_9MAGN</name>
<dbReference type="AlphaFoldDB" id="A0AAP0NT08"/>
<organism evidence="1 2">
    <name type="scientific">Stephania japonica</name>
    <dbReference type="NCBI Taxonomy" id="461633"/>
    <lineage>
        <taxon>Eukaryota</taxon>
        <taxon>Viridiplantae</taxon>
        <taxon>Streptophyta</taxon>
        <taxon>Embryophyta</taxon>
        <taxon>Tracheophyta</taxon>
        <taxon>Spermatophyta</taxon>
        <taxon>Magnoliopsida</taxon>
        <taxon>Ranunculales</taxon>
        <taxon>Menispermaceae</taxon>
        <taxon>Menispermoideae</taxon>
        <taxon>Cissampelideae</taxon>
        <taxon>Stephania</taxon>
    </lineage>
</organism>
<comment type="caution">
    <text evidence="1">The sequence shown here is derived from an EMBL/GenBank/DDBJ whole genome shotgun (WGS) entry which is preliminary data.</text>
</comment>
<reference evidence="1 2" key="1">
    <citation type="submission" date="2024-01" db="EMBL/GenBank/DDBJ databases">
        <title>Genome assemblies of Stephania.</title>
        <authorList>
            <person name="Yang L."/>
        </authorList>
    </citation>
    <scope>NUCLEOTIDE SEQUENCE [LARGE SCALE GENOMIC DNA]</scope>
    <source>
        <strain evidence="1">QJT</strain>
        <tissue evidence="1">Leaf</tissue>
    </source>
</reference>